<dbReference type="GO" id="GO:0015074">
    <property type="term" value="P:DNA integration"/>
    <property type="evidence" value="ECO:0007669"/>
    <property type="project" value="InterPro"/>
</dbReference>
<dbReference type="Proteomes" id="UP001497516">
    <property type="component" value="Chromosome 8"/>
</dbReference>
<feature type="compositionally biased region" description="Low complexity" evidence="2">
    <location>
        <begin position="322"/>
        <end position="333"/>
    </location>
</feature>
<dbReference type="SUPFAM" id="SSF53098">
    <property type="entry name" value="Ribonuclease H-like"/>
    <property type="match status" value="1"/>
</dbReference>
<keyword evidence="1" id="KW-0064">Aspartyl protease</keyword>
<organism evidence="4 5">
    <name type="scientific">Linum trigynum</name>
    <dbReference type="NCBI Taxonomy" id="586398"/>
    <lineage>
        <taxon>Eukaryota</taxon>
        <taxon>Viridiplantae</taxon>
        <taxon>Streptophyta</taxon>
        <taxon>Embryophyta</taxon>
        <taxon>Tracheophyta</taxon>
        <taxon>Spermatophyta</taxon>
        <taxon>Magnoliopsida</taxon>
        <taxon>eudicotyledons</taxon>
        <taxon>Gunneridae</taxon>
        <taxon>Pentapetalae</taxon>
        <taxon>rosids</taxon>
        <taxon>fabids</taxon>
        <taxon>Malpighiales</taxon>
        <taxon>Linaceae</taxon>
        <taxon>Linum</taxon>
    </lineage>
</organism>
<keyword evidence="5" id="KW-1185">Reference proteome</keyword>
<proteinExistence type="predicted"/>
<dbReference type="SUPFAM" id="SSF56672">
    <property type="entry name" value="DNA/RNA polymerases"/>
    <property type="match status" value="1"/>
</dbReference>
<feature type="compositionally biased region" description="Low complexity" evidence="2">
    <location>
        <begin position="351"/>
        <end position="361"/>
    </location>
</feature>
<dbReference type="Pfam" id="PF07727">
    <property type="entry name" value="RVT_2"/>
    <property type="match status" value="1"/>
</dbReference>
<accession>A0AAV2G871</accession>
<dbReference type="InterPro" id="IPR029472">
    <property type="entry name" value="Copia-like_N"/>
</dbReference>
<dbReference type="InterPro" id="IPR054722">
    <property type="entry name" value="PolX-like_BBD"/>
</dbReference>
<evidence type="ECO:0000256" key="1">
    <source>
        <dbReference type="ARBA" id="ARBA00022750"/>
    </source>
</evidence>
<dbReference type="Pfam" id="PF13976">
    <property type="entry name" value="gag_pre-integrs"/>
    <property type="match status" value="1"/>
</dbReference>
<dbReference type="InterPro" id="IPR036397">
    <property type="entry name" value="RNaseH_sf"/>
</dbReference>
<feature type="compositionally biased region" description="Polar residues" evidence="2">
    <location>
        <begin position="923"/>
        <end position="934"/>
    </location>
</feature>
<evidence type="ECO:0000313" key="4">
    <source>
        <dbReference type="EMBL" id="CAL1406372.1"/>
    </source>
</evidence>
<dbReference type="Pfam" id="PF00665">
    <property type="entry name" value="rve"/>
    <property type="match status" value="1"/>
</dbReference>
<dbReference type="InterPro" id="IPR012337">
    <property type="entry name" value="RNaseH-like_sf"/>
</dbReference>
<dbReference type="CDD" id="cd09272">
    <property type="entry name" value="RNase_HI_RT_Ty1"/>
    <property type="match status" value="1"/>
</dbReference>
<dbReference type="PANTHER" id="PTHR11439:SF470">
    <property type="entry name" value="CYSTEINE-RICH RLK (RECEPTOR-LIKE PROTEIN KINASE) 8"/>
    <property type="match status" value="1"/>
</dbReference>
<evidence type="ECO:0000313" key="5">
    <source>
        <dbReference type="Proteomes" id="UP001497516"/>
    </source>
</evidence>
<feature type="region of interest" description="Disordered" evidence="2">
    <location>
        <begin position="316"/>
        <end position="361"/>
    </location>
</feature>
<feature type="region of interest" description="Disordered" evidence="2">
    <location>
        <begin position="869"/>
        <end position="936"/>
    </location>
</feature>
<gene>
    <name evidence="4" type="ORF">LTRI10_LOCUS46104</name>
</gene>
<dbReference type="Pfam" id="PF22936">
    <property type="entry name" value="Pol_BBD"/>
    <property type="match status" value="1"/>
</dbReference>
<reference evidence="4 5" key="1">
    <citation type="submission" date="2024-04" db="EMBL/GenBank/DDBJ databases">
        <authorList>
            <person name="Fracassetti M."/>
        </authorList>
    </citation>
    <scope>NUCLEOTIDE SEQUENCE [LARGE SCALE GENOMIC DNA]</scope>
</reference>
<keyword evidence="1" id="KW-0378">Hydrolase</keyword>
<dbReference type="Gene3D" id="3.30.420.10">
    <property type="entry name" value="Ribonuclease H-like superfamily/Ribonuclease H"/>
    <property type="match status" value="1"/>
</dbReference>
<keyword evidence="1" id="KW-0645">Protease</keyword>
<feature type="domain" description="Integrase catalytic" evidence="3">
    <location>
        <begin position="618"/>
        <end position="792"/>
    </location>
</feature>
<dbReference type="InterPro" id="IPR057670">
    <property type="entry name" value="SH3_retrovirus"/>
</dbReference>
<name>A0AAV2G871_9ROSI</name>
<evidence type="ECO:0000256" key="2">
    <source>
        <dbReference type="SAM" id="MobiDB-lite"/>
    </source>
</evidence>
<sequence length="1540" mass="173645">MSGQNSPGSGQRSTQSTGALGTTAGVQFGSFNQENLQNETIVFGNPFYLNPNENMSISLVFELFDGSNYSMWSRSMQMVLKTKHKVGFIDGTITMPPRDSDRFALWDACNTLVLCWIQNSVAKDIRRSVLTHSNAKALWDELKRRYGVPNALRIMNLEDEIGDCKQGTQTISQYYTKVKGLWDEYVEFNPIIPCACAPGNPIPCAAVAAFIQKQETDYLIKFLRGLNPAYDIVKTQLLMQKPLPSVSTAVDDLLQHEQKLKGDNVSGGKKSQTMVLAVEGEQGRDGNEGRQGRKFCRFCKMRNHNIEDCWKLKKKQGEQKDGTSSGSNSSSGTPRFVGSVNQSGTSDAHSEGSSTAEGSGTQVSLGFTAEEMNKLRYLLQAGAGSPSPPNSPSINHQAFSVSQFLSPFPNHSGKYILSSFQHTKVAPIDLWILDTGASDHIACSKTLFCESKLVADTFVYLPNSTKVLVSHIGTVKLPSGLFLYDVLLVPSFNFNLISVSKLTKDFPLSLHFQSDHCEIQDLLSMKRIGLAKESRGLYQLTFTSNQTKTFSSNQTKTLQPSHKHQAAFTYNFQPQELDLWHWRLGHPSHDRQSLLHQNNPVVTSHRIQHCETCHYSKHKKLPFPVSTSFVSDVFQLIHVDIWGPLSTVSYDNYSYFLTIVDDCSRAVWVYLMRHKSEARSLLQGFCNLVKNQFNTTVKIVRSDGGKEFEMNEFYKMEGIEHQVSCVETPEQNGRVERKHQHILNVARSLRFQSGIPMEFWSDCILHAVYIINRMPTPILKNKSPYEILYKQPPHLGNLKVFGSLCYASTLLQGRTKFASRAKQCIFLGLPPGAKGYKLLDIHDFTVFVSRNVTFYEDIFPFRTSTGNADADFPPSSPSVTPVYPPTHSSPPISMPYVPPDHPQSVSSKDDGGHPTALSPELGDTSNETNDSSHSSFHHQHYEYFESEDYELMPQQEVDLDADAEIAAQEMTKRKGKLPARYNDYYLDEQVGNFKKSNSCYRYPVCFNMDHLDSSDRIYAMNVMNMFEPVSYYEAIKIDEWNRAINNEIYSLEENQTWDIVPLPKGKKPIGNKWVFKLKLKQDGSLEREKARLVAKGFTQVYGIDFLDTYSPVAKINSVKALLAIASVKNWILEQLDVSNAFLHGDLEEEVYMKIPLGVKVPESNGQTMVCKLKKSLYGLKQASRQWFAKLTGYLMKLGFAQSASDYSLFTKWVPGKVVVLLVYVDDIIIGGDAQKDINQVKMALSKEFKLKMLGPLKYFLGLEITRNEAGISVCQRKYCTDLLKDTGYLEAKGCKTPMDCKVKLTAKGTLLEDGEGYRRLVGRLHYLTITRPDIAFPVQQLCQYQKNPCQEHMQAAYRVLRYLKTSPGQGIHFSSTAELKLIGYSDSDWASCPDTRRSVTGYCTFLGSSLLTWKTKKQTTVSRSSSEAEYRALAHLVCEVQWLRRLLAELTVQVPLPISIYCDNRSAIHIAENPVFHERTKHIEIDMHVTRERIKSGLIKLEHVGTTSQLADLFTKGLDRFRIVELLSKLGIKNEMESPT</sequence>
<dbReference type="PROSITE" id="PS50994">
    <property type="entry name" value="INTEGRASE"/>
    <property type="match status" value="1"/>
</dbReference>
<evidence type="ECO:0000259" key="3">
    <source>
        <dbReference type="PROSITE" id="PS50994"/>
    </source>
</evidence>
<dbReference type="InterPro" id="IPR013103">
    <property type="entry name" value="RVT_2"/>
</dbReference>
<dbReference type="InterPro" id="IPR001584">
    <property type="entry name" value="Integrase_cat-core"/>
</dbReference>
<dbReference type="InterPro" id="IPR043502">
    <property type="entry name" value="DNA/RNA_pol_sf"/>
</dbReference>
<dbReference type="GO" id="GO:0004190">
    <property type="term" value="F:aspartic-type endopeptidase activity"/>
    <property type="evidence" value="ECO:0007669"/>
    <property type="project" value="UniProtKB-KW"/>
</dbReference>
<dbReference type="EMBL" id="OZ034821">
    <property type="protein sequence ID" value="CAL1406372.1"/>
    <property type="molecule type" value="Genomic_DNA"/>
</dbReference>
<protein>
    <recommendedName>
        <fullName evidence="3">Integrase catalytic domain-containing protein</fullName>
    </recommendedName>
</protein>
<dbReference type="Pfam" id="PF14244">
    <property type="entry name" value="Retrotran_gag_3"/>
    <property type="match status" value="1"/>
</dbReference>
<dbReference type="GO" id="GO:0003676">
    <property type="term" value="F:nucleic acid binding"/>
    <property type="evidence" value="ECO:0007669"/>
    <property type="project" value="InterPro"/>
</dbReference>
<feature type="compositionally biased region" description="Pro residues" evidence="2">
    <location>
        <begin position="882"/>
        <end position="901"/>
    </location>
</feature>
<dbReference type="Pfam" id="PF25597">
    <property type="entry name" value="SH3_retrovirus"/>
    <property type="match status" value="1"/>
</dbReference>
<dbReference type="InterPro" id="IPR025724">
    <property type="entry name" value="GAG-pre-integrase_dom"/>
</dbReference>
<dbReference type="PANTHER" id="PTHR11439">
    <property type="entry name" value="GAG-POL-RELATED RETROTRANSPOSON"/>
    <property type="match status" value="1"/>
</dbReference>